<keyword evidence="2" id="KW-0677">Repeat</keyword>
<dbReference type="STRING" id="5722.A2D9T3"/>
<dbReference type="PANTHER" id="PTHR24136:SF15">
    <property type="entry name" value="ANK_REP_REGION DOMAIN-CONTAINING PROTEIN"/>
    <property type="match status" value="1"/>
</dbReference>
<dbReference type="PANTHER" id="PTHR24136">
    <property type="entry name" value="SOWAH (DROSOPHILA) HOMOLOG"/>
    <property type="match status" value="1"/>
</dbReference>
<dbReference type="PROSITE" id="PS50088">
    <property type="entry name" value="ANK_REPEAT"/>
    <property type="match status" value="4"/>
</dbReference>
<proteinExistence type="inferred from homology"/>
<feature type="repeat" description="ANK" evidence="4">
    <location>
        <begin position="403"/>
        <end position="435"/>
    </location>
</feature>
<name>A2D9T3_TRIV3</name>
<dbReference type="OrthoDB" id="1722345at2759"/>
<feature type="repeat" description="ANK" evidence="4">
    <location>
        <begin position="469"/>
        <end position="501"/>
    </location>
</feature>
<feature type="repeat" description="ANK" evidence="4">
    <location>
        <begin position="502"/>
        <end position="534"/>
    </location>
</feature>
<reference evidence="5" key="2">
    <citation type="journal article" date="2007" name="Science">
        <title>Draft genome sequence of the sexually transmitted pathogen Trichomonas vaginalis.</title>
        <authorList>
            <person name="Carlton J.M."/>
            <person name="Hirt R.P."/>
            <person name="Silva J.C."/>
            <person name="Delcher A.L."/>
            <person name="Schatz M."/>
            <person name="Zhao Q."/>
            <person name="Wortman J.R."/>
            <person name="Bidwell S.L."/>
            <person name="Alsmark U.C.M."/>
            <person name="Besteiro S."/>
            <person name="Sicheritz-Ponten T."/>
            <person name="Noel C.J."/>
            <person name="Dacks J.B."/>
            <person name="Foster P.G."/>
            <person name="Simillion C."/>
            <person name="Van de Peer Y."/>
            <person name="Miranda-Saavedra D."/>
            <person name="Barton G.J."/>
            <person name="Westrop G.D."/>
            <person name="Mueller S."/>
            <person name="Dessi D."/>
            <person name="Fiori P.L."/>
            <person name="Ren Q."/>
            <person name="Paulsen I."/>
            <person name="Zhang H."/>
            <person name="Bastida-Corcuera F.D."/>
            <person name="Simoes-Barbosa A."/>
            <person name="Brown M.T."/>
            <person name="Hayes R.D."/>
            <person name="Mukherjee M."/>
            <person name="Okumura C.Y."/>
            <person name="Schneider R."/>
            <person name="Smith A.J."/>
            <person name="Vanacova S."/>
            <person name="Villalvazo M."/>
            <person name="Haas B.J."/>
            <person name="Pertea M."/>
            <person name="Feldblyum T.V."/>
            <person name="Utterback T.R."/>
            <person name="Shu C.L."/>
            <person name="Osoegawa K."/>
            <person name="de Jong P.J."/>
            <person name="Hrdy I."/>
            <person name="Horvathova L."/>
            <person name="Zubacova Z."/>
            <person name="Dolezal P."/>
            <person name="Malik S.B."/>
            <person name="Logsdon J.M. Jr."/>
            <person name="Henze K."/>
            <person name="Gupta A."/>
            <person name="Wang C.C."/>
            <person name="Dunne R.L."/>
            <person name="Upcroft J.A."/>
            <person name="Upcroft P."/>
            <person name="White O."/>
            <person name="Salzberg S.L."/>
            <person name="Tang P."/>
            <person name="Chiu C.-H."/>
            <person name="Lee Y.-S."/>
            <person name="Embley T.M."/>
            <person name="Coombs G.H."/>
            <person name="Mottram J.C."/>
            <person name="Tachezy J."/>
            <person name="Fraser-Liggett C.M."/>
            <person name="Johnson P.J."/>
        </authorList>
    </citation>
    <scope>NUCLEOTIDE SEQUENCE [LARGE SCALE GENOMIC DNA]</scope>
    <source>
        <strain evidence="5">G3</strain>
    </source>
</reference>
<dbReference type="VEuPathDB" id="TrichDB:TVAG_076860"/>
<reference evidence="5" key="1">
    <citation type="submission" date="2006-10" db="EMBL/GenBank/DDBJ databases">
        <authorList>
            <person name="Amadeo P."/>
            <person name="Zhao Q."/>
            <person name="Wortman J."/>
            <person name="Fraser-Liggett C."/>
            <person name="Carlton J."/>
        </authorList>
    </citation>
    <scope>NUCLEOTIDE SEQUENCE</scope>
    <source>
        <strain evidence="5">G3</strain>
    </source>
</reference>
<organism evidence="5 6">
    <name type="scientific">Trichomonas vaginalis (strain ATCC PRA-98 / G3)</name>
    <dbReference type="NCBI Taxonomy" id="412133"/>
    <lineage>
        <taxon>Eukaryota</taxon>
        <taxon>Metamonada</taxon>
        <taxon>Parabasalia</taxon>
        <taxon>Trichomonadida</taxon>
        <taxon>Trichomonadidae</taxon>
        <taxon>Trichomonas</taxon>
    </lineage>
</organism>
<protein>
    <submittedName>
        <fullName evidence="5">Uncharacterized protein</fullName>
    </submittedName>
</protein>
<dbReference type="Proteomes" id="UP000001542">
    <property type="component" value="Unassembled WGS sequence"/>
</dbReference>
<dbReference type="eggNOG" id="KOG4177">
    <property type="taxonomic scope" value="Eukaryota"/>
</dbReference>
<keyword evidence="6" id="KW-1185">Reference proteome</keyword>
<dbReference type="SMART" id="SM00248">
    <property type="entry name" value="ANK"/>
    <property type="match status" value="8"/>
</dbReference>
<dbReference type="InterPro" id="IPR051573">
    <property type="entry name" value="Ankyrin-SOCS_box_domain"/>
</dbReference>
<evidence type="ECO:0000256" key="2">
    <source>
        <dbReference type="ARBA" id="ARBA00022737"/>
    </source>
</evidence>
<dbReference type="InParanoid" id="A2D9T3"/>
<dbReference type="Pfam" id="PF12796">
    <property type="entry name" value="Ank_2"/>
    <property type="match status" value="2"/>
</dbReference>
<evidence type="ECO:0000313" key="6">
    <source>
        <dbReference type="Proteomes" id="UP000001542"/>
    </source>
</evidence>
<dbReference type="InterPro" id="IPR036770">
    <property type="entry name" value="Ankyrin_rpt-contain_sf"/>
</dbReference>
<dbReference type="SUPFAM" id="SSF48403">
    <property type="entry name" value="Ankyrin repeat"/>
    <property type="match status" value="2"/>
</dbReference>
<feature type="repeat" description="ANK" evidence="4">
    <location>
        <begin position="436"/>
        <end position="468"/>
    </location>
</feature>
<dbReference type="InterPro" id="IPR002110">
    <property type="entry name" value="Ankyrin_rpt"/>
</dbReference>
<dbReference type="Gene3D" id="1.25.40.20">
    <property type="entry name" value="Ankyrin repeat-containing domain"/>
    <property type="match status" value="1"/>
</dbReference>
<dbReference type="EMBL" id="DS113181">
    <property type="protein sequence ID" value="EAY22939.1"/>
    <property type="molecule type" value="Genomic_DNA"/>
</dbReference>
<accession>A2D9T3</accession>
<evidence type="ECO:0000256" key="3">
    <source>
        <dbReference type="ARBA" id="ARBA00023043"/>
    </source>
</evidence>
<dbReference type="SMR" id="A2D9T3"/>
<dbReference type="PROSITE" id="PS50297">
    <property type="entry name" value="ANK_REP_REGION"/>
    <property type="match status" value="3"/>
</dbReference>
<dbReference type="AlphaFoldDB" id="A2D9T3"/>
<evidence type="ECO:0000256" key="4">
    <source>
        <dbReference type="PROSITE-ProRule" id="PRU00023"/>
    </source>
</evidence>
<sequence length="600" mass="68226">MNSSKWKVKLDDVIIPPQFKEILDYRALIPKLIPDHIPELVEKTVETFHKQNAMIIANEMVNSYEMFIKYRKEIVDFIVLYGQTVDNSIFEVFFDLPTPRIHRLLYKAGVLPKEQIYFLKDPEITLTFFIEQLGANYLLQKQCGYSLKQVSDYIYKKDFDSIYNITEYGYVKDSPGYYIVFDDVDNFIKSVSGISNLQTCTFPVTSFQGFDSPTETILDIAAYHGALKCLNYLFSLGFVPTSHTFEFSILSGNFDVVQLVYSKGSNFDPLVHLNVSASVQDIRLFDWICSFNPAITDPYSEAGPFMHAISVGNYQICFWILQNFPIDRTSVVFDLVNQAAGYNEFRMIDYILDLCNVKLSDPINEKKAIFGEELLLHVAQRCGTSMIQWLLDRGVNINCRGSENVTPLQNAVSDADFRVIKYLVEHGAEINTMDNNHYSPLWNAIGRIDSDIANYLLERGADPNVVPQERVSCLHIAAAHNMIDTVKLLLEKGALIDPCDSDGKTPLNLAAGTGRYQICKILLDHGANVNSRDLIGMTPYINATWNKNEKCAKLFFEHGVPLRSVKDCQMIAEEDSRTDNLSSDFGWDSSDEEFANNYHE</sequence>
<comment type="similarity">
    <text evidence="1">Belongs to the ankyrin SOCS box (ASB) family.</text>
</comment>
<dbReference type="RefSeq" id="XP_001583925.1">
    <property type="nucleotide sequence ID" value="XM_001583875.1"/>
</dbReference>
<evidence type="ECO:0000256" key="1">
    <source>
        <dbReference type="ARBA" id="ARBA00005949"/>
    </source>
</evidence>
<dbReference type="VEuPathDB" id="TrichDB:TVAGG3_0291550"/>
<dbReference type="GO" id="GO:0016567">
    <property type="term" value="P:protein ubiquitination"/>
    <property type="evidence" value="ECO:0000318"/>
    <property type="project" value="GO_Central"/>
</dbReference>
<gene>
    <name evidence="5" type="ORF">TVAG_076860</name>
</gene>
<dbReference type="GO" id="GO:0045732">
    <property type="term" value="P:positive regulation of protein catabolic process"/>
    <property type="evidence" value="ECO:0000318"/>
    <property type="project" value="GO_Central"/>
</dbReference>
<evidence type="ECO:0000313" key="5">
    <source>
        <dbReference type="EMBL" id="EAY22939.1"/>
    </source>
</evidence>
<dbReference type="KEGG" id="tva:5468498"/>
<keyword evidence="3 4" id="KW-0040">ANK repeat</keyword>